<evidence type="ECO:0000313" key="3">
    <source>
        <dbReference type="EMBL" id="CCF83608.1"/>
    </source>
</evidence>
<organism evidence="3 4">
    <name type="scientific">Nitrolancea hollandica Lb</name>
    <dbReference type="NCBI Taxonomy" id="1129897"/>
    <lineage>
        <taxon>Bacteria</taxon>
        <taxon>Pseudomonadati</taxon>
        <taxon>Thermomicrobiota</taxon>
        <taxon>Thermomicrobia</taxon>
        <taxon>Sphaerobacterales</taxon>
        <taxon>Sphaerobacterineae</taxon>
        <taxon>Sphaerobacteraceae</taxon>
        <taxon>Nitrolancea</taxon>
    </lineage>
</organism>
<protein>
    <recommendedName>
        <fullName evidence="2">Helix-turn-helix domain-containing protein</fullName>
    </recommendedName>
</protein>
<dbReference type="EMBL" id="CAGS01000170">
    <property type="protein sequence ID" value="CCF83608.1"/>
    <property type="molecule type" value="Genomic_DNA"/>
</dbReference>
<evidence type="ECO:0000256" key="1">
    <source>
        <dbReference type="SAM" id="MobiDB-lite"/>
    </source>
</evidence>
<proteinExistence type="predicted"/>
<evidence type="ECO:0000259" key="2">
    <source>
        <dbReference type="Pfam" id="PF12728"/>
    </source>
</evidence>
<keyword evidence="4" id="KW-1185">Reference proteome</keyword>
<accession>I4EFZ6</accession>
<comment type="caution">
    <text evidence="3">The sequence shown here is derived from an EMBL/GenBank/DDBJ whole genome shotgun (WGS) entry which is preliminary data.</text>
</comment>
<gene>
    <name evidence="3" type="ORF">NITHO_2510006</name>
</gene>
<dbReference type="Proteomes" id="UP000004221">
    <property type="component" value="Unassembled WGS sequence"/>
</dbReference>
<feature type="region of interest" description="Disordered" evidence="1">
    <location>
        <begin position="1"/>
        <end position="26"/>
    </location>
</feature>
<dbReference type="Pfam" id="PF12728">
    <property type="entry name" value="HTH_17"/>
    <property type="match status" value="1"/>
</dbReference>
<name>I4EFZ6_9BACT</name>
<sequence length="142" mass="15779">MTSFLAPPEMTTLTGRPAMQPSESRTLSGREVARDVFDLPKSTLLAHLRREGSISGLPAIRIGRNWIFPRSAIERLLPPCDVSGNELARLLNKPKSTLFAHLRKEGHINGVEPIRIGRHYRFSRTRIEALLAGESQDGVAND</sequence>
<feature type="domain" description="Helix-turn-helix" evidence="2">
    <location>
        <begin position="85"/>
        <end position="133"/>
    </location>
</feature>
<dbReference type="InterPro" id="IPR041657">
    <property type="entry name" value="HTH_17"/>
</dbReference>
<reference evidence="3 4" key="1">
    <citation type="journal article" date="2012" name="ISME J.">
        <title>Nitrification expanded: discovery, physiology and genomics of a nitrite-oxidizing bacterium from the phylum Chloroflexi.</title>
        <authorList>
            <person name="Sorokin D.Y."/>
            <person name="Lucker S."/>
            <person name="Vejmelkova D."/>
            <person name="Kostrikina N.A."/>
            <person name="Kleerebezem R."/>
            <person name="Rijpstra W.I."/>
            <person name="Damste J.S."/>
            <person name="Le Paslier D."/>
            <person name="Muyzer G."/>
            <person name="Wagner M."/>
            <person name="van Loosdrecht M.C."/>
            <person name="Daims H."/>
        </authorList>
    </citation>
    <scope>NUCLEOTIDE SEQUENCE [LARGE SCALE GENOMIC DNA]</scope>
    <source>
        <strain evidence="4">none</strain>
    </source>
</reference>
<dbReference type="AlphaFoldDB" id="I4EFZ6"/>
<evidence type="ECO:0000313" key="4">
    <source>
        <dbReference type="Proteomes" id="UP000004221"/>
    </source>
</evidence>